<evidence type="ECO:0000313" key="6">
    <source>
        <dbReference type="Proteomes" id="UP000007110"/>
    </source>
</evidence>
<reference evidence="5" key="2">
    <citation type="submission" date="2021-01" db="UniProtKB">
        <authorList>
            <consortium name="EnsemblMetazoa"/>
        </authorList>
    </citation>
    <scope>IDENTIFICATION</scope>
</reference>
<accession>A0A7M7NWB3</accession>
<dbReference type="OMA" id="ANWKKEN"/>
<reference evidence="6" key="1">
    <citation type="submission" date="2015-02" db="EMBL/GenBank/DDBJ databases">
        <title>Genome sequencing for Strongylocentrotus purpuratus.</title>
        <authorList>
            <person name="Murali S."/>
            <person name="Liu Y."/>
            <person name="Vee V."/>
            <person name="English A."/>
            <person name="Wang M."/>
            <person name="Skinner E."/>
            <person name="Han Y."/>
            <person name="Muzny D.M."/>
            <person name="Worley K.C."/>
            <person name="Gibbs R.A."/>
        </authorList>
    </citation>
    <scope>NUCLEOTIDE SEQUENCE</scope>
</reference>
<dbReference type="RefSeq" id="XP_785779.3">
    <property type="nucleotide sequence ID" value="XM_780686.5"/>
</dbReference>
<feature type="domain" description="Choice-of-anchor I" evidence="4">
    <location>
        <begin position="145"/>
        <end position="561"/>
    </location>
</feature>
<dbReference type="InterPro" id="IPR055188">
    <property type="entry name" value="Choice_anch_I"/>
</dbReference>
<dbReference type="EnsemblMetazoa" id="XM_780686">
    <property type="protein sequence ID" value="XP_785779"/>
    <property type="gene ID" value="LOC580639"/>
</dbReference>
<evidence type="ECO:0000313" key="5">
    <source>
        <dbReference type="EnsemblMetazoa" id="XP_030842489"/>
    </source>
</evidence>
<dbReference type="Proteomes" id="UP000007110">
    <property type="component" value="Unassembled WGS sequence"/>
</dbReference>
<dbReference type="RefSeq" id="XP_030842489.1">
    <property type="nucleotide sequence ID" value="XM_030986629.1"/>
</dbReference>
<feature type="compositionally biased region" description="Basic and acidic residues" evidence="1">
    <location>
        <begin position="441"/>
        <end position="462"/>
    </location>
</feature>
<keyword evidence="2" id="KW-0812">Transmembrane</keyword>
<keyword evidence="2" id="KW-0472">Membrane</keyword>
<evidence type="ECO:0000256" key="3">
    <source>
        <dbReference type="SAM" id="SignalP"/>
    </source>
</evidence>
<feature type="region of interest" description="Disordered" evidence="1">
    <location>
        <begin position="438"/>
        <end position="462"/>
    </location>
</feature>
<dbReference type="OrthoDB" id="425936at2759"/>
<dbReference type="KEGG" id="spu:580639"/>
<dbReference type="PANTHER" id="PTHR46928">
    <property type="entry name" value="MESENCHYME-SPECIFIC CELL SURFACE GLYCOPROTEIN"/>
    <property type="match status" value="1"/>
</dbReference>
<evidence type="ECO:0000259" key="4">
    <source>
        <dbReference type="Pfam" id="PF22494"/>
    </source>
</evidence>
<dbReference type="PANTHER" id="PTHR46928:SF1">
    <property type="entry name" value="MESENCHYME-SPECIFIC CELL SURFACE GLYCOPROTEIN"/>
    <property type="match status" value="1"/>
</dbReference>
<proteinExistence type="predicted"/>
<dbReference type="GeneID" id="580639"/>
<organism evidence="5 6">
    <name type="scientific">Strongylocentrotus purpuratus</name>
    <name type="common">Purple sea urchin</name>
    <dbReference type="NCBI Taxonomy" id="7668"/>
    <lineage>
        <taxon>Eukaryota</taxon>
        <taxon>Metazoa</taxon>
        <taxon>Echinodermata</taxon>
        <taxon>Eleutherozoa</taxon>
        <taxon>Echinozoa</taxon>
        <taxon>Echinoidea</taxon>
        <taxon>Euechinoidea</taxon>
        <taxon>Echinacea</taxon>
        <taxon>Camarodonta</taxon>
        <taxon>Echinidea</taxon>
        <taxon>Strongylocentrotidae</taxon>
        <taxon>Strongylocentrotus</taxon>
    </lineage>
</organism>
<keyword evidence="2" id="KW-1133">Transmembrane helix</keyword>
<feature type="chain" id="PRO_5036207688" description="Choice-of-anchor I domain-containing protein" evidence="3">
    <location>
        <begin position="25"/>
        <end position="604"/>
    </location>
</feature>
<keyword evidence="3" id="KW-0732">Signal</keyword>
<sequence>MLPSRLLTCVLVTTLVALSSLTEAAIHLEHLSTIYVPYSYLSSPRYDIDSDAVEQVAYDALEGFAYVIGDDYLQIIDYDNVEKPEIVYKHTIPERANDIAHCGRFVAYLLQGSDSQEPGTIHVYEKFNRQTQEFTKIHERVISSQPEMLTFTPDCRKILTADEGTAGDDAAEENFVNPEGMVSIIKIDGDFANPSFGFKAVNFNDFDERRQKYSNLGVRFPYNGHYTNFTTQTLSQSVEPEYIAINPRDNVAYVNLQENNAIALLDLDTELIVEIVPLGNKSWANLQLDASDRDDAIKFQTGHDIKSFYMPDAIKYFEIDGVGYVATADEGSDLDYRFDRAYWGDARRGESIHDDNQLASTVSQALREALNDDLRLGRLEFSVTDGLSKTEEDKIEELFFFGGRGFSILRADDLTRVYDSGDEIERLIAEQYPLVFNSETYPDRPESESPPDIADKRSDNRGPECETIEVGVVNGKTVVFLGVDRASVIAIYTVSADGQATYESLHRRGGVNRTFAQLLEDRDLGDLDPKDMEFVPADRSPTDKPLLMVAGAASGTLSLYHVIGDGSTGSGSGAQVSNNHGSQLSSMGMLIIGLVAIMAALIRK</sequence>
<protein>
    <recommendedName>
        <fullName evidence="4">Choice-of-anchor I domain-containing protein</fullName>
    </recommendedName>
</protein>
<dbReference type="EnsemblMetazoa" id="XM_030986629">
    <property type="protein sequence ID" value="XP_030842489"/>
    <property type="gene ID" value="LOC580639"/>
</dbReference>
<keyword evidence="6" id="KW-1185">Reference proteome</keyword>
<evidence type="ECO:0000256" key="1">
    <source>
        <dbReference type="SAM" id="MobiDB-lite"/>
    </source>
</evidence>
<feature type="signal peptide" evidence="3">
    <location>
        <begin position="1"/>
        <end position="24"/>
    </location>
</feature>
<evidence type="ECO:0000256" key="2">
    <source>
        <dbReference type="SAM" id="Phobius"/>
    </source>
</evidence>
<dbReference type="Pfam" id="PF22494">
    <property type="entry name" value="choice_anch_I"/>
    <property type="match status" value="1"/>
</dbReference>
<dbReference type="InterPro" id="IPR052956">
    <property type="entry name" value="Mesenchyme-surface_protein"/>
</dbReference>
<feature type="transmembrane region" description="Helical" evidence="2">
    <location>
        <begin position="584"/>
        <end position="602"/>
    </location>
</feature>
<dbReference type="SUPFAM" id="SSF75011">
    <property type="entry name" value="3-carboxy-cis,cis-mucoante lactonizing enzyme"/>
    <property type="match status" value="1"/>
</dbReference>
<dbReference type="AlphaFoldDB" id="A0A7M7NWB3"/>
<name>A0A7M7NWB3_STRPU</name>
<dbReference type="InParanoid" id="A0A7M7NWB3"/>
<dbReference type="NCBIfam" id="NF038117">
    <property type="entry name" value="choice_anch_I"/>
    <property type="match status" value="1"/>
</dbReference>